<keyword evidence="2" id="KW-1185">Reference proteome</keyword>
<comment type="caution">
    <text evidence="1">The sequence shown here is derived from an EMBL/GenBank/DDBJ whole genome shotgun (WGS) entry which is preliminary data.</text>
</comment>
<name>A0ACB6Z2A5_THEGA</name>
<reference evidence="1" key="2">
    <citation type="journal article" date="2020" name="Nat. Commun.">
        <title>Large-scale genome sequencing of mycorrhizal fungi provides insights into the early evolution of symbiotic traits.</title>
        <authorList>
            <person name="Miyauchi S."/>
            <person name="Kiss E."/>
            <person name="Kuo A."/>
            <person name="Drula E."/>
            <person name="Kohler A."/>
            <person name="Sanchez-Garcia M."/>
            <person name="Morin E."/>
            <person name="Andreopoulos B."/>
            <person name="Barry K.W."/>
            <person name="Bonito G."/>
            <person name="Buee M."/>
            <person name="Carver A."/>
            <person name="Chen C."/>
            <person name="Cichocki N."/>
            <person name="Clum A."/>
            <person name="Culley D."/>
            <person name="Crous P.W."/>
            <person name="Fauchery L."/>
            <person name="Girlanda M."/>
            <person name="Hayes R.D."/>
            <person name="Keri Z."/>
            <person name="LaButti K."/>
            <person name="Lipzen A."/>
            <person name="Lombard V."/>
            <person name="Magnuson J."/>
            <person name="Maillard F."/>
            <person name="Murat C."/>
            <person name="Nolan M."/>
            <person name="Ohm R.A."/>
            <person name="Pangilinan J."/>
            <person name="Pereira M.F."/>
            <person name="Perotto S."/>
            <person name="Peter M."/>
            <person name="Pfister S."/>
            <person name="Riley R."/>
            <person name="Sitrit Y."/>
            <person name="Stielow J.B."/>
            <person name="Szollosi G."/>
            <person name="Zifcakova L."/>
            <person name="Stursova M."/>
            <person name="Spatafora J.W."/>
            <person name="Tedersoo L."/>
            <person name="Vaario L.M."/>
            <person name="Yamada A."/>
            <person name="Yan M."/>
            <person name="Wang P."/>
            <person name="Xu J."/>
            <person name="Bruns T."/>
            <person name="Baldrian P."/>
            <person name="Vilgalys R."/>
            <person name="Dunand C."/>
            <person name="Henrissat B."/>
            <person name="Grigoriev I.V."/>
            <person name="Hibbett D."/>
            <person name="Nagy L.G."/>
            <person name="Martin F.M."/>
        </authorList>
    </citation>
    <scope>NUCLEOTIDE SEQUENCE</scope>
    <source>
        <strain evidence="1">P2</strain>
    </source>
</reference>
<organism evidence="1 2">
    <name type="scientific">Thelephora ganbajun</name>
    <name type="common">Ganba fungus</name>
    <dbReference type="NCBI Taxonomy" id="370292"/>
    <lineage>
        <taxon>Eukaryota</taxon>
        <taxon>Fungi</taxon>
        <taxon>Dikarya</taxon>
        <taxon>Basidiomycota</taxon>
        <taxon>Agaricomycotina</taxon>
        <taxon>Agaricomycetes</taxon>
        <taxon>Thelephorales</taxon>
        <taxon>Thelephoraceae</taxon>
        <taxon>Thelephora</taxon>
    </lineage>
</organism>
<accession>A0ACB6Z2A5</accession>
<evidence type="ECO:0000313" key="2">
    <source>
        <dbReference type="Proteomes" id="UP000886501"/>
    </source>
</evidence>
<dbReference type="EMBL" id="MU118182">
    <property type="protein sequence ID" value="KAF9643825.1"/>
    <property type="molecule type" value="Genomic_DNA"/>
</dbReference>
<proteinExistence type="predicted"/>
<gene>
    <name evidence="1" type="ORF">BDM02DRAFT_3132149</name>
</gene>
<evidence type="ECO:0000313" key="1">
    <source>
        <dbReference type="EMBL" id="KAF9643825.1"/>
    </source>
</evidence>
<protein>
    <submittedName>
        <fullName evidence="1">Uncharacterized protein</fullName>
    </submittedName>
</protein>
<reference evidence="1" key="1">
    <citation type="submission" date="2019-10" db="EMBL/GenBank/DDBJ databases">
        <authorList>
            <consortium name="DOE Joint Genome Institute"/>
            <person name="Kuo A."/>
            <person name="Miyauchi S."/>
            <person name="Kiss E."/>
            <person name="Drula E."/>
            <person name="Kohler A."/>
            <person name="Sanchez-Garcia M."/>
            <person name="Andreopoulos B."/>
            <person name="Barry K.W."/>
            <person name="Bonito G."/>
            <person name="Buee M."/>
            <person name="Carver A."/>
            <person name="Chen C."/>
            <person name="Cichocki N."/>
            <person name="Clum A."/>
            <person name="Culley D."/>
            <person name="Crous P.W."/>
            <person name="Fauchery L."/>
            <person name="Girlanda M."/>
            <person name="Hayes R."/>
            <person name="Keri Z."/>
            <person name="Labutti K."/>
            <person name="Lipzen A."/>
            <person name="Lombard V."/>
            <person name="Magnuson J."/>
            <person name="Maillard F."/>
            <person name="Morin E."/>
            <person name="Murat C."/>
            <person name="Nolan M."/>
            <person name="Ohm R."/>
            <person name="Pangilinan J."/>
            <person name="Pereira M."/>
            <person name="Perotto S."/>
            <person name="Peter M."/>
            <person name="Riley R."/>
            <person name="Sitrit Y."/>
            <person name="Stielow B."/>
            <person name="Szollosi G."/>
            <person name="Zifcakova L."/>
            <person name="Stursova M."/>
            <person name="Spatafora J.W."/>
            <person name="Tedersoo L."/>
            <person name="Vaario L.-M."/>
            <person name="Yamada A."/>
            <person name="Yan M."/>
            <person name="Wang P."/>
            <person name="Xu J."/>
            <person name="Bruns T."/>
            <person name="Baldrian P."/>
            <person name="Vilgalys R."/>
            <person name="Henrissat B."/>
            <person name="Grigoriev I.V."/>
            <person name="Hibbett D."/>
            <person name="Nagy L.G."/>
            <person name="Martin F.M."/>
        </authorList>
    </citation>
    <scope>NUCLEOTIDE SEQUENCE</scope>
    <source>
        <strain evidence="1">P2</strain>
    </source>
</reference>
<sequence length="141" mass="15586">MGAEEGTRYFNENYERIEWLKNDVKKKYKNISAAGPVPQESQGSGATSKSPIQRRKSLTLRIPAPKNKAPQKTRKAAEITRNSSEAMPPPRATRSITAQLSRQSTQEEPDPLANEEPTTPPTKSISARKKLSVSASSSHLR</sequence>
<dbReference type="Proteomes" id="UP000886501">
    <property type="component" value="Unassembled WGS sequence"/>
</dbReference>